<gene>
    <name evidence="2" type="ORF">F383_35109</name>
</gene>
<accession>A0A0B0PW99</accession>
<organism evidence="2 3">
    <name type="scientific">Gossypium arboreum</name>
    <name type="common">Tree cotton</name>
    <name type="synonym">Gossypium nanking</name>
    <dbReference type="NCBI Taxonomy" id="29729"/>
    <lineage>
        <taxon>Eukaryota</taxon>
        <taxon>Viridiplantae</taxon>
        <taxon>Streptophyta</taxon>
        <taxon>Embryophyta</taxon>
        <taxon>Tracheophyta</taxon>
        <taxon>Spermatophyta</taxon>
        <taxon>Magnoliopsida</taxon>
        <taxon>eudicotyledons</taxon>
        <taxon>Gunneridae</taxon>
        <taxon>Pentapetalae</taxon>
        <taxon>rosids</taxon>
        <taxon>malvids</taxon>
        <taxon>Malvales</taxon>
        <taxon>Malvaceae</taxon>
        <taxon>Malvoideae</taxon>
        <taxon>Gossypium</taxon>
    </lineage>
</organism>
<keyword evidence="1" id="KW-1133">Transmembrane helix</keyword>
<feature type="transmembrane region" description="Helical" evidence="1">
    <location>
        <begin position="44"/>
        <end position="61"/>
    </location>
</feature>
<protein>
    <submittedName>
        <fullName evidence="2">Uncharacterized protein</fullName>
    </submittedName>
</protein>
<sequence length="80" mass="9758">MKKETISMDAKLMFLWMAWIFQLHNRNQLEIKVILHLQRRKKRFLIQVTLLLHLMMLPLYWRKIYGLLALKSVRVLPLKG</sequence>
<evidence type="ECO:0000313" key="3">
    <source>
        <dbReference type="Proteomes" id="UP000032142"/>
    </source>
</evidence>
<name>A0A0B0PW99_GOSAR</name>
<dbReference type="EMBL" id="KN446120">
    <property type="protein sequence ID" value="KHG28714.1"/>
    <property type="molecule type" value="Genomic_DNA"/>
</dbReference>
<evidence type="ECO:0000256" key="1">
    <source>
        <dbReference type="SAM" id="Phobius"/>
    </source>
</evidence>
<keyword evidence="1" id="KW-0472">Membrane</keyword>
<reference evidence="3" key="1">
    <citation type="submission" date="2014-09" db="EMBL/GenBank/DDBJ databases">
        <authorList>
            <person name="Mudge J."/>
            <person name="Ramaraj T."/>
            <person name="Lindquist I.E."/>
            <person name="Bharti A.K."/>
            <person name="Sundararajan A."/>
            <person name="Cameron C.T."/>
            <person name="Woodward J.E."/>
            <person name="May G.D."/>
            <person name="Brubaker C."/>
            <person name="Broadhvest J."/>
            <person name="Wilkins T.A."/>
        </authorList>
    </citation>
    <scope>NUCLEOTIDE SEQUENCE</scope>
    <source>
        <strain evidence="3">cv. AKA8401</strain>
    </source>
</reference>
<dbReference type="AlphaFoldDB" id="A0A0B0PW99"/>
<keyword evidence="1" id="KW-0812">Transmembrane</keyword>
<dbReference type="Proteomes" id="UP000032142">
    <property type="component" value="Unassembled WGS sequence"/>
</dbReference>
<keyword evidence="3" id="KW-1185">Reference proteome</keyword>
<proteinExistence type="predicted"/>
<evidence type="ECO:0000313" key="2">
    <source>
        <dbReference type="EMBL" id="KHG28714.1"/>
    </source>
</evidence>